<organism evidence="2 3">
    <name type="scientific">Clostridium neonatale</name>
    <dbReference type="NCBI Taxonomy" id="137838"/>
    <lineage>
        <taxon>Bacteria</taxon>
        <taxon>Bacillati</taxon>
        <taxon>Bacillota</taxon>
        <taxon>Clostridia</taxon>
        <taxon>Eubacteriales</taxon>
        <taxon>Clostridiaceae</taxon>
        <taxon>Clostridium</taxon>
    </lineage>
</organism>
<accession>A0AAD2DDA4</accession>
<gene>
    <name evidence="2" type="ORF">CNEO2_1310002</name>
</gene>
<dbReference type="InterPro" id="IPR037026">
    <property type="entry name" value="Vgr_OB-fold_dom_sf"/>
</dbReference>
<proteinExistence type="predicted"/>
<comment type="caution">
    <text evidence="2">The sequence shown here is derived from an EMBL/GenBank/DDBJ whole genome shotgun (WGS) entry which is preliminary data.</text>
</comment>
<name>A0AAD2DDA4_9CLOT</name>
<sequence length="185" mass="20957">MRNIAEISNSEDEQKRCMGDSWKNNLRVACPGIIQGFDEKEQTVTVQLALREEITGYDYNKQWMDIPVLLDVPIVIPRAGGYCLTMPIKQGDECLVVFGDMCIDGWWQHGGIQNQIEKRRHDLSDGFAILGTWSQPRVIKDYSTDSCQLRNETGNSIIELKNNEINLISNKVKINGIDITPIEGD</sequence>
<dbReference type="Pfam" id="PF18352">
    <property type="entry name" value="Gp138_N"/>
    <property type="match status" value="1"/>
</dbReference>
<dbReference type="InterPro" id="IPR041599">
    <property type="entry name" value="Gp138_N"/>
</dbReference>
<evidence type="ECO:0000313" key="3">
    <source>
        <dbReference type="Proteomes" id="UP001189143"/>
    </source>
</evidence>
<dbReference type="Gene3D" id="2.40.50.230">
    <property type="entry name" value="Gp5 N-terminal domain"/>
    <property type="match status" value="1"/>
</dbReference>
<dbReference type="AlphaFoldDB" id="A0AAD2DDA4"/>
<dbReference type="EMBL" id="CAMTCP010000035">
    <property type="protein sequence ID" value="CAI3542227.1"/>
    <property type="molecule type" value="Genomic_DNA"/>
</dbReference>
<evidence type="ECO:0000313" key="2">
    <source>
        <dbReference type="EMBL" id="CAI3542227.1"/>
    </source>
</evidence>
<reference evidence="2" key="1">
    <citation type="submission" date="2022-10" db="EMBL/GenBank/DDBJ databases">
        <authorList>
            <person name="Aires J."/>
            <person name="Mesa V."/>
        </authorList>
    </citation>
    <scope>NUCLEOTIDE SEQUENCE</scope>
    <source>
        <strain evidence="2">Clostridium neonatale JD116</strain>
    </source>
</reference>
<dbReference type="Proteomes" id="UP001189143">
    <property type="component" value="Unassembled WGS sequence"/>
</dbReference>
<evidence type="ECO:0000259" key="1">
    <source>
        <dbReference type="Pfam" id="PF18352"/>
    </source>
</evidence>
<protein>
    <submittedName>
        <fullName evidence="2">Gp138_N domain-containing protein</fullName>
    </submittedName>
</protein>
<feature type="domain" description="Phage protein Gp138 N-terminal" evidence="1">
    <location>
        <begin position="31"/>
        <end position="131"/>
    </location>
</feature>
<dbReference type="RefSeq" id="WP_230141368.1">
    <property type="nucleotide sequence ID" value="NZ_CAKJVF010000155.1"/>
</dbReference>